<dbReference type="SMART" id="SM00490">
    <property type="entry name" value="HELICc"/>
    <property type="match status" value="1"/>
</dbReference>
<dbReference type="eggNOG" id="COG3886">
    <property type="taxonomic scope" value="Bacteria"/>
</dbReference>
<dbReference type="SUPFAM" id="SSF56024">
    <property type="entry name" value="Phospholipase D/nuclease"/>
    <property type="match status" value="1"/>
</dbReference>
<reference evidence="4 5" key="1">
    <citation type="journal article" date="2009" name="Environ. Microbiol.">
        <title>Genome sequence of Desulfobacterium autotrophicum HRM2, a marine sulfate reducer oxidizing organic carbon completely to carbon dioxide.</title>
        <authorList>
            <person name="Strittmatter A.W."/>
            <person name="Liesegang H."/>
            <person name="Rabus R."/>
            <person name="Decker I."/>
            <person name="Amann J."/>
            <person name="Andres S."/>
            <person name="Henne A."/>
            <person name="Fricke W.F."/>
            <person name="Martinez-Arias R."/>
            <person name="Bartels D."/>
            <person name="Goesmann A."/>
            <person name="Krause L."/>
            <person name="Puehler A."/>
            <person name="Klenk H.P."/>
            <person name="Richter M."/>
            <person name="Schuler M."/>
            <person name="Gloeckner F.O."/>
            <person name="Meyerdierks A."/>
            <person name="Gottschalk G."/>
            <person name="Amann R."/>
        </authorList>
    </citation>
    <scope>NUCLEOTIDE SEQUENCE [LARGE SCALE GENOMIC DNA]</scope>
    <source>
        <strain evidence="5">ATCC 43914 / DSM 3382 / HRM2</strain>
    </source>
</reference>
<dbReference type="InterPro" id="IPR025202">
    <property type="entry name" value="PLD-like_dom"/>
</dbReference>
<dbReference type="GO" id="GO:0005524">
    <property type="term" value="F:ATP binding"/>
    <property type="evidence" value="ECO:0007669"/>
    <property type="project" value="InterPro"/>
</dbReference>
<dbReference type="Pfam" id="PF00271">
    <property type="entry name" value="Helicase_C"/>
    <property type="match status" value="1"/>
</dbReference>
<keyword evidence="4" id="KW-0378">Hydrolase</keyword>
<dbReference type="InterPro" id="IPR014001">
    <property type="entry name" value="Helicase_ATP-bd"/>
</dbReference>
<dbReference type="Gene3D" id="3.40.50.300">
    <property type="entry name" value="P-loop containing nucleotide triphosphate hydrolases"/>
    <property type="match status" value="2"/>
</dbReference>
<dbReference type="Gene3D" id="3.30.870.10">
    <property type="entry name" value="Endonuclease Chain A"/>
    <property type="match status" value="1"/>
</dbReference>
<evidence type="ECO:0000259" key="2">
    <source>
        <dbReference type="PROSITE" id="PS51192"/>
    </source>
</evidence>
<feature type="domain" description="PLD phosphodiesterase" evidence="1">
    <location>
        <begin position="208"/>
        <end position="239"/>
    </location>
</feature>
<accession>C0QBM3</accession>
<dbReference type="HOGENOM" id="CLU_005588_1_1_7"/>
<dbReference type="Pfam" id="PF11907">
    <property type="entry name" value="DUF3427"/>
    <property type="match status" value="1"/>
</dbReference>
<feature type="domain" description="Helicase ATP-binding" evidence="2">
    <location>
        <begin position="326"/>
        <end position="481"/>
    </location>
</feature>
<gene>
    <name evidence="4" type="primary">recQ1</name>
    <name evidence="4" type="ordered locus">HRM2_39670</name>
</gene>
<dbReference type="STRING" id="177437.HRM2_39670"/>
<dbReference type="PANTHER" id="PTHR47962">
    <property type="entry name" value="ATP-DEPENDENT HELICASE LHR-RELATED-RELATED"/>
    <property type="match status" value="1"/>
</dbReference>
<evidence type="ECO:0000259" key="3">
    <source>
        <dbReference type="PROSITE" id="PS51194"/>
    </source>
</evidence>
<dbReference type="RefSeq" id="WP_015905766.1">
    <property type="nucleotide sequence ID" value="NC_012108.1"/>
</dbReference>
<name>C0QBM3_DESAH</name>
<dbReference type="AlphaFoldDB" id="C0QBM3"/>
<dbReference type="PROSITE" id="PS51194">
    <property type="entry name" value="HELICASE_CTER"/>
    <property type="match status" value="1"/>
</dbReference>
<protein>
    <submittedName>
        <fullName evidence="4">RecQ1</fullName>
        <ecNumber evidence="4">3.6.1.-</ecNumber>
    </submittedName>
</protein>
<dbReference type="PROSITE" id="PS51192">
    <property type="entry name" value="HELICASE_ATP_BIND_1"/>
    <property type="match status" value="1"/>
</dbReference>
<dbReference type="EMBL" id="CP001087">
    <property type="protein sequence ID" value="ACN17025.1"/>
    <property type="molecule type" value="Genomic_DNA"/>
</dbReference>
<dbReference type="InterPro" id="IPR006935">
    <property type="entry name" value="Helicase/UvrB_N"/>
</dbReference>
<dbReference type="CDD" id="cd18032">
    <property type="entry name" value="DEXHc_RE_I_III_res"/>
    <property type="match status" value="1"/>
</dbReference>
<dbReference type="GO" id="GO:0016887">
    <property type="term" value="F:ATP hydrolysis activity"/>
    <property type="evidence" value="ECO:0007669"/>
    <property type="project" value="TreeGrafter"/>
</dbReference>
<dbReference type="InterPro" id="IPR052511">
    <property type="entry name" value="ATP-dep_Helicase"/>
</dbReference>
<dbReference type="EC" id="3.6.1.-" evidence="4"/>
<dbReference type="SUPFAM" id="SSF52540">
    <property type="entry name" value="P-loop containing nucleoside triphosphate hydrolases"/>
    <property type="match status" value="1"/>
</dbReference>
<dbReference type="InterPro" id="IPR021835">
    <property type="entry name" value="DUF3427"/>
</dbReference>
<evidence type="ECO:0000259" key="1">
    <source>
        <dbReference type="PROSITE" id="PS50035"/>
    </source>
</evidence>
<dbReference type="KEGG" id="dat:HRM2_39670"/>
<dbReference type="eggNOG" id="COG1061">
    <property type="taxonomic scope" value="Bacteria"/>
</dbReference>
<organism evidence="4 5">
    <name type="scientific">Desulforapulum autotrophicum (strain ATCC 43914 / DSM 3382 / VKM B-1955 / HRM2)</name>
    <name type="common">Desulfobacterium autotrophicum</name>
    <dbReference type="NCBI Taxonomy" id="177437"/>
    <lineage>
        <taxon>Bacteria</taxon>
        <taxon>Pseudomonadati</taxon>
        <taxon>Thermodesulfobacteriota</taxon>
        <taxon>Desulfobacteria</taxon>
        <taxon>Desulfobacterales</taxon>
        <taxon>Desulfobacteraceae</taxon>
        <taxon>Desulforapulum</taxon>
    </lineage>
</organism>
<dbReference type="GO" id="GO:0006793">
    <property type="term" value="P:phosphorus metabolic process"/>
    <property type="evidence" value="ECO:0007669"/>
    <property type="project" value="UniProtKB-ARBA"/>
</dbReference>
<dbReference type="SMART" id="SM00487">
    <property type="entry name" value="DEXDc"/>
    <property type="match status" value="1"/>
</dbReference>
<dbReference type="CDD" id="cd09203">
    <property type="entry name" value="PLDc_N_DEXD_b1"/>
    <property type="match status" value="1"/>
</dbReference>
<dbReference type="CDD" id="cd18799">
    <property type="entry name" value="SF2_C_EcoAI-like"/>
    <property type="match status" value="1"/>
</dbReference>
<evidence type="ECO:0000313" key="5">
    <source>
        <dbReference type="Proteomes" id="UP000000442"/>
    </source>
</evidence>
<dbReference type="OrthoDB" id="9804086at2"/>
<dbReference type="Proteomes" id="UP000000442">
    <property type="component" value="Chromosome"/>
</dbReference>
<dbReference type="Pfam" id="PF04851">
    <property type="entry name" value="ResIII"/>
    <property type="match status" value="1"/>
</dbReference>
<dbReference type="Pfam" id="PF13091">
    <property type="entry name" value="PLDc_2"/>
    <property type="match status" value="1"/>
</dbReference>
<proteinExistence type="predicted"/>
<sequence>MSIPPGLYEQLITQALKQELAKLDHGLKSITTQVDTEESHGILARHMEQYLAGILARVKGSNKLSKQIAVCNELISSACKSIEKDQNGHGQIDLEGRRLLQVLDPALANSPRPATPLSVGALLTATSGDPSLVSQLKQEMLHADGVDMLVSFIKWSGIRIIKDELKALTRHGRLRVITTSYLGATDLKAIEFLLSLPNTEVQVSFNTRQTRLHAKAYIFHRKSAFGAAYVGSSNISNPALTDGLEWNVKLCQQESDHLWEKINATFETYLRSREFEPISLESLPRLERALNQERGGGAFSADQELSFFNIVPYVYQQEILDTLKAERALHHRWRNLVVAATGTGKTIIAAFDFKQSFERPGQKRMLFVAHREEILVQSRGVFRNILRDHNFGELWVGNHRPDHLEKLFVSVQTLNARALWDQVPPDFFDYIVVDEFHHGAAPSYQRLLDYFTPKILLGLTATPERADGKDILAWFHGRICSEIRLPDAINQKLLSPFQYFGISDCVDYSHVKWQRGGYDRNGLEKLLITGDDIRARLIIEKAKEILLDVSAARGICFCVSQAHAGYMAEKFQAAGISAMALTAETARDVRRAAVKRLQQRDVNFLCVVDLFNEGVDIPEIDTVLFLRPTESLTVFLQQLGRGLRLCEGKEHLTVLDFIGQAHQKFNFEIRFRSLLGKTSSRVEDEITASFPSLPSGCVIEMEKEAQRHVLDNIKKALTHASKNQMIQRMATFEAETGLALTLDRFVDHHHLTLDDVYKRGAWSRLCVQAGLKESFHDPDEPILTRGLRRFCHHNDPAQLEQLLAVLRSHLDPASLDAMDSGMKQLLTLFCFSIWNSAPPETTLFSNLSRLKTNETLMDEVCGLMEILMERADSLVHPADLPFSCPLSVHARYTRDEILAGLGCLTLENRIKLREGVKFLPEIRADLLFITLNKTEKEYSPTTMYKDYALDEGLFHWQSQSTTSDTSPTGQRYILHEKQGHQILLFVREQKTANGLACPYYFLGPACYDSHTGSRPMSIVWRLKYPMPARLTRATRRLAVA</sequence>
<dbReference type="PANTHER" id="PTHR47962:SF7">
    <property type="entry name" value="MITOCHONDRIAL ATP-DEPENDENT HELICASE IRC3-RELATED"/>
    <property type="match status" value="1"/>
</dbReference>
<dbReference type="PROSITE" id="PS50035">
    <property type="entry name" value="PLD"/>
    <property type="match status" value="1"/>
</dbReference>
<dbReference type="InterPro" id="IPR001736">
    <property type="entry name" value="PLipase_D/transphosphatidylase"/>
</dbReference>
<keyword evidence="5" id="KW-1185">Reference proteome</keyword>
<dbReference type="GO" id="GO:0003677">
    <property type="term" value="F:DNA binding"/>
    <property type="evidence" value="ECO:0007669"/>
    <property type="project" value="InterPro"/>
</dbReference>
<dbReference type="InterPro" id="IPR001650">
    <property type="entry name" value="Helicase_C-like"/>
</dbReference>
<dbReference type="InterPro" id="IPR027417">
    <property type="entry name" value="P-loop_NTPase"/>
</dbReference>
<feature type="domain" description="Helicase C-terminal" evidence="3">
    <location>
        <begin position="541"/>
        <end position="686"/>
    </location>
</feature>
<evidence type="ECO:0000313" key="4">
    <source>
        <dbReference type="EMBL" id="ACN17025.1"/>
    </source>
</evidence>